<feature type="compositionally biased region" description="Basic and acidic residues" evidence="3">
    <location>
        <begin position="291"/>
        <end position="345"/>
    </location>
</feature>
<dbReference type="GO" id="GO:0000226">
    <property type="term" value="P:microtubule cytoskeleton organization"/>
    <property type="evidence" value="ECO:0007669"/>
    <property type="project" value="TreeGrafter"/>
</dbReference>
<feature type="compositionally biased region" description="Basic and acidic residues" evidence="3">
    <location>
        <begin position="588"/>
        <end position="636"/>
    </location>
</feature>
<dbReference type="Pfam" id="PF11600">
    <property type="entry name" value="CAF1A_acidic"/>
    <property type="match status" value="1"/>
</dbReference>
<dbReference type="EMBL" id="HACG01043942">
    <property type="protein sequence ID" value="CEK90807.1"/>
    <property type="molecule type" value="Transcribed_RNA"/>
</dbReference>
<dbReference type="PANTHER" id="PTHR15073">
    <property type="entry name" value="MICROTUBULE-ASSOCIATED PROTEIN"/>
    <property type="match status" value="1"/>
</dbReference>
<dbReference type="AlphaFoldDB" id="A0A0B7BD46"/>
<feature type="compositionally biased region" description="Basic and acidic residues" evidence="3">
    <location>
        <begin position="536"/>
        <end position="580"/>
    </location>
</feature>
<feature type="region of interest" description="Disordered" evidence="3">
    <location>
        <begin position="1"/>
        <end position="120"/>
    </location>
</feature>
<feature type="compositionally biased region" description="Basic and acidic residues" evidence="3">
    <location>
        <begin position="402"/>
        <end position="427"/>
    </location>
</feature>
<evidence type="ECO:0000256" key="3">
    <source>
        <dbReference type="SAM" id="MobiDB-lite"/>
    </source>
</evidence>
<accession>A0A0B7BD46</accession>
<dbReference type="InterPro" id="IPR021644">
    <property type="entry name" value="CAF-1_p150_acidic"/>
</dbReference>
<feature type="non-terminal residue" evidence="5">
    <location>
        <position position="1"/>
    </location>
</feature>
<dbReference type="InterPro" id="IPR051483">
    <property type="entry name" value="MAP7_domain-containing"/>
</dbReference>
<gene>
    <name evidence="5" type="primary">ORF178937</name>
</gene>
<name>A0A0B7BD46_9EUPU</name>
<evidence type="ECO:0000256" key="1">
    <source>
        <dbReference type="ARBA" id="ARBA00007525"/>
    </source>
</evidence>
<feature type="non-terminal residue" evidence="5">
    <location>
        <position position="749"/>
    </location>
</feature>
<dbReference type="PANTHER" id="PTHR15073:SF1">
    <property type="entry name" value="RETICULOCYTE-BINDING PROTEIN HOMOLOG 2A"/>
    <property type="match status" value="1"/>
</dbReference>
<comment type="similarity">
    <text evidence="1">Belongs to the MAP7 family.</text>
</comment>
<feature type="compositionally biased region" description="Low complexity" evidence="3">
    <location>
        <begin position="36"/>
        <end position="48"/>
    </location>
</feature>
<feature type="domain" description="Chromatin assembly factor 1 p150 subunit acidic region" evidence="4">
    <location>
        <begin position="540"/>
        <end position="679"/>
    </location>
</feature>
<reference evidence="5" key="1">
    <citation type="submission" date="2014-12" db="EMBL/GenBank/DDBJ databases">
        <title>Insight into the proteome of Arion vulgaris.</title>
        <authorList>
            <person name="Aradska J."/>
            <person name="Bulat T."/>
            <person name="Smidak R."/>
            <person name="Sarate P."/>
            <person name="Gangsoo J."/>
            <person name="Sialana F."/>
            <person name="Bilban M."/>
            <person name="Lubec G."/>
        </authorList>
    </citation>
    <scope>NUCLEOTIDE SEQUENCE</scope>
    <source>
        <tissue evidence="5">Skin</tissue>
    </source>
</reference>
<evidence type="ECO:0000256" key="2">
    <source>
        <dbReference type="ARBA" id="ARBA00023054"/>
    </source>
</evidence>
<keyword evidence="2" id="KW-0175">Coiled coil</keyword>
<feature type="region of interest" description="Disordered" evidence="3">
    <location>
        <begin position="267"/>
        <end position="643"/>
    </location>
</feature>
<evidence type="ECO:0000313" key="5">
    <source>
        <dbReference type="EMBL" id="CEK90807.1"/>
    </source>
</evidence>
<organism evidence="5">
    <name type="scientific">Arion vulgaris</name>
    <dbReference type="NCBI Taxonomy" id="1028688"/>
    <lineage>
        <taxon>Eukaryota</taxon>
        <taxon>Metazoa</taxon>
        <taxon>Spiralia</taxon>
        <taxon>Lophotrochozoa</taxon>
        <taxon>Mollusca</taxon>
        <taxon>Gastropoda</taxon>
        <taxon>Heterobranchia</taxon>
        <taxon>Euthyneura</taxon>
        <taxon>Panpulmonata</taxon>
        <taxon>Eupulmonata</taxon>
        <taxon>Stylommatophora</taxon>
        <taxon>Helicina</taxon>
        <taxon>Arionoidea</taxon>
        <taxon>Arionidae</taxon>
        <taxon>Arion</taxon>
    </lineage>
</organism>
<feature type="compositionally biased region" description="Low complexity" evidence="3">
    <location>
        <begin position="267"/>
        <end position="288"/>
    </location>
</feature>
<sequence length="749" mass="84190">ADVEETDGVQTIDDDSRTSPELPLVDTHVPIGKHASTTSITTSLSKSFSIDHDGDGAPTSSDTSTKHQKIDQYSVDGRELRERIVSFDSSAESTPRKSVKKPKPIMSTSQILPRGGPDLSTLDMKTSWDGSVPSGGILADPAKIAKEREKEERVRQARERLLEERQKKLDELREQQKMAQENREKQLEMRKKKIEDLRKRDVERRSAVEERRKMKEEVERAHRKSILQKAEERVARYEAWKAGGRKGVFNGGDSPPKLLSVSTSVLYSKSSQEYSSSSTLLSSSRLSSAVDRSRTRSSRKDETAGKNKEENKAQKTEQAEDSQEKMKETTGVKEHAEKKDRKERVSLSFAHRLSAPKTSRKDQEQGTKEPAAKKDGPIIRQQLVPRKAYSTSDLAMRKKRSSLREKQSPTHTKDAGTKVVQSKDVHRGTTPTGGGPTPTIPVAIIRAVSPVGKESDKSTIRVASPRSTTPTSFITPSATSTPIVPTLSSSAVVSNANTTPTQSLATPSQHLVTPTADDGTTVARVSGGPAQDISADEYKARLAEKRRQARERAEREAEEERKRQEEARLAEEERQRKEEQEEKEFEEESLHLAEEARKLEEERLQKAIEAEEKRKKEDERKQKEEDKLREEEEKKKKEAKTKQAFQSFFIKPKEINTKPVNSKPSIGIFIAFELKKDMHLAPSVRRDALSEEEKNNLDQILANNENGVNTFLEQLKQGNVIPQKTGRVLRKNPQPVEDVTIIHDSEALK</sequence>
<feature type="compositionally biased region" description="Basic and acidic residues" evidence="3">
    <location>
        <begin position="199"/>
        <end position="220"/>
    </location>
</feature>
<feature type="compositionally biased region" description="Polar residues" evidence="3">
    <location>
        <begin position="465"/>
        <end position="512"/>
    </location>
</feature>
<protein>
    <recommendedName>
        <fullName evidence="4">Chromatin assembly factor 1 p150 subunit acidic region domain-containing protein</fullName>
    </recommendedName>
</protein>
<proteinExistence type="inferred from homology"/>
<feature type="compositionally biased region" description="Basic and acidic residues" evidence="3">
    <location>
        <begin position="64"/>
        <end position="85"/>
    </location>
</feature>
<feature type="region of interest" description="Disordered" evidence="3">
    <location>
        <begin position="199"/>
        <end position="225"/>
    </location>
</feature>
<evidence type="ECO:0000259" key="4">
    <source>
        <dbReference type="Pfam" id="PF11600"/>
    </source>
</evidence>
<feature type="compositionally biased region" description="Basic and acidic residues" evidence="3">
    <location>
        <begin position="359"/>
        <end position="377"/>
    </location>
</feature>
<dbReference type="GO" id="GO:0015630">
    <property type="term" value="C:microtubule cytoskeleton"/>
    <property type="evidence" value="ECO:0007669"/>
    <property type="project" value="TreeGrafter"/>
</dbReference>